<accession>A0A975UBU3</accession>
<sequence length="156" mass="18144">MFIGHLSQLEFTQSLSPALKQWIQRVAERLQSPIEDGRYELEGDAAFFFVTHDHTQLRDERIAECHRRYLDVQILLQGKETFGYGVTPFDGLDDDRLEQRDIAFSKQQSKERFVDVEAGDFVIFYPGQPHRPLIATDDQPMPIRKAVIKVDKALFF</sequence>
<keyword evidence="2" id="KW-1185">Reference proteome</keyword>
<dbReference type="Gene3D" id="2.60.120.370">
    <property type="entry name" value="YhcH/YjgK/YiaL"/>
    <property type="match status" value="1"/>
</dbReference>
<reference evidence="1" key="1">
    <citation type="submission" date="2021-06" db="EMBL/GenBank/DDBJ databases">
        <title>Vibrio nov. sp., novel gut bacterium isolated from Yellow Sea oyster.</title>
        <authorList>
            <person name="Muhammad N."/>
            <person name="Nguyen T.H."/>
            <person name="Lee Y.-J."/>
            <person name="Ko J."/>
            <person name="Kim S.-G."/>
        </authorList>
    </citation>
    <scope>NUCLEOTIDE SEQUENCE</scope>
    <source>
        <strain evidence="1">OG9-811</strain>
    </source>
</reference>
<dbReference type="AlphaFoldDB" id="A0A975UBU3"/>
<dbReference type="SUPFAM" id="SSF51197">
    <property type="entry name" value="Clavaminate synthase-like"/>
    <property type="match status" value="1"/>
</dbReference>
<dbReference type="PANTHER" id="PTHR34986:SF4">
    <property type="entry name" value="EVOLVED BETA-GALACTOSIDASE SUBUNIT BETA-RELATED"/>
    <property type="match status" value="1"/>
</dbReference>
<dbReference type="NCBIfam" id="TIGR00022">
    <property type="entry name" value="YhcH/YjgK/YiaL family protein"/>
    <property type="match status" value="1"/>
</dbReference>
<proteinExistence type="predicted"/>
<dbReference type="PANTHER" id="PTHR34986">
    <property type="entry name" value="EVOLVED BETA-GALACTOSIDASE SUBUNIT BETA"/>
    <property type="match status" value="1"/>
</dbReference>
<dbReference type="RefSeq" id="WP_136486348.1">
    <property type="nucleotide sequence ID" value="NZ_CP076643.1"/>
</dbReference>
<evidence type="ECO:0000313" key="2">
    <source>
        <dbReference type="Proteomes" id="UP000694232"/>
    </source>
</evidence>
<dbReference type="InterPro" id="IPR004375">
    <property type="entry name" value="NanQ/TabA/YiaL"/>
</dbReference>
<dbReference type="KEGG" id="vos:KNV97_10670"/>
<gene>
    <name evidence="1" type="ORF">KNV97_10670</name>
</gene>
<dbReference type="Proteomes" id="UP000694232">
    <property type="component" value="Chromosome 1"/>
</dbReference>
<dbReference type="GO" id="GO:0005829">
    <property type="term" value="C:cytosol"/>
    <property type="evidence" value="ECO:0007669"/>
    <property type="project" value="TreeGrafter"/>
</dbReference>
<evidence type="ECO:0000313" key="1">
    <source>
        <dbReference type="EMBL" id="QXO18695.1"/>
    </source>
</evidence>
<dbReference type="EMBL" id="CP076643">
    <property type="protein sequence ID" value="QXO18695.1"/>
    <property type="molecule type" value="Genomic_DNA"/>
</dbReference>
<organism evidence="1 2">
    <name type="scientific">Vibrio ostreae</name>
    <dbReference type="NCBI Taxonomy" id="2841925"/>
    <lineage>
        <taxon>Bacteria</taxon>
        <taxon>Pseudomonadati</taxon>
        <taxon>Pseudomonadota</taxon>
        <taxon>Gammaproteobacteria</taxon>
        <taxon>Vibrionales</taxon>
        <taxon>Vibrionaceae</taxon>
        <taxon>Vibrio</taxon>
    </lineage>
</organism>
<dbReference type="GO" id="GO:0044010">
    <property type="term" value="P:single-species biofilm formation"/>
    <property type="evidence" value="ECO:0007669"/>
    <property type="project" value="TreeGrafter"/>
</dbReference>
<name>A0A975UBU3_9VIBR</name>
<dbReference type="InterPro" id="IPR037012">
    <property type="entry name" value="NanQ/TabA/YiaL_sf"/>
</dbReference>
<protein>
    <submittedName>
        <fullName evidence="1">YhcH/YjgK/YiaL family protein</fullName>
    </submittedName>
</protein>
<dbReference type="Pfam" id="PF04074">
    <property type="entry name" value="DUF386"/>
    <property type="match status" value="1"/>
</dbReference>